<sequence length="91" mass="10553">MLAMMELLKSRSLWILRTSSISSGLQFPNGENCYHESQKRKGMWIKVPIEHAHLVKSLVKEGFRYRQMLCLRCLWLWRKVGNSKAQASGSS</sequence>
<evidence type="ECO:0000259" key="1">
    <source>
        <dbReference type="Pfam" id="PF18290"/>
    </source>
</evidence>
<dbReference type="InParanoid" id="A0A059AWA3"/>
<accession>A0A059AWA3</accession>
<organism evidence="2">
    <name type="scientific">Eucalyptus grandis</name>
    <name type="common">Flooded gum</name>
    <dbReference type="NCBI Taxonomy" id="71139"/>
    <lineage>
        <taxon>Eukaryota</taxon>
        <taxon>Viridiplantae</taxon>
        <taxon>Streptophyta</taxon>
        <taxon>Embryophyta</taxon>
        <taxon>Tracheophyta</taxon>
        <taxon>Spermatophyta</taxon>
        <taxon>Magnoliopsida</taxon>
        <taxon>eudicotyledons</taxon>
        <taxon>Gunneridae</taxon>
        <taxon>Pentapetalae</taxon>
        <taxon>rosids</taxon>
        <taxon>malvids</taxon>
        <taxon>Myrtales</taxon>
        <taxon>Myrtaceae</taxon>
        <taxon>Myrtoideae</taxon>
        <taxon>Eucalypteae</taxon>
        <taxon>Eucalyptus</taxon>
    </lineage>
</organism>
<dbReference type="Pfam" id="PF18290">
    <property type="entry name" value="Nudix_hydro"/>
    <property type="match status" value="1"/>
</dbReference>
<dbReference type="EMBL" id="KK198760">
    <property type="protein sequence ID" value="KCW58143.1"/>
    <property type="molecule type" value="Genomic_DNA"/>
</dbReference>
<dbReference type="Gene3D" id="3.40.630.30">
    <property type="match status" value="1"/>
</dbReference>
<dbReference type="AlphaFoldDB" id="A0A059AWA3"/>
<dbReference type="InterPro" id="IPR040618">
    <property type="entry name" value="Pre-Nudix"/>
</dbReference>
<name>A0A059AWA3_EUCGR</name>
<feature type="domain" description="Pre-nudix hydrolase" evidence="1">
    <location>
        <begin position="36"/>
        <end position="65"/>
    </location>
</feature>
<gene>
    <name evidence="2" type="ORF">EUGRSUZ_H00863</name>
</gene>
<reference evidence="2" key="1">
    <citation type="submission" date="2013-07" db="EMBL/GenBank/DDBJ databases">
        <title>The genome of Eucalyptus grandis.</title>
        <authorList>
            <person name="Schmutz J."/>
            <person name="Hayes R."/>
            <person name="Myburg A."/>
            <person name="Tuskan G."/>
            <person name="Grattapaglia D."/>
            <person name="Rokhsar D.S."/>
        </authorList>
    </citation>
    <scope>NUCLEOTIDE SEQUENCE</scope>
    <source>
        <tissue evidence="2">Leaf extractions</tissue>
    </source>
</reference>
<proteinExistence type="predicted"/>
<evidence type="ECO:0000313" key="2">
    <source>
        <dbReference type="EMBL" id="KCW58143.1"/>
    </source>
</evidence>
<protein>
    <recommendedName>
        <fullName evidence="1">Pre-nudix hydrolase domain-containing protein</fullName>
    </recommendedName>
</protein>
<dbReference type="Gramene" id="KCW58143">
    <property type="protein sequence ID" value="KCW58143"/>
    <property type="gene ID" value="EUGRSUZ_H00863"/>
</dbReference>